<feature type="region of interest" description="Disordered" evidence="9">
    <location>
        <begin position="79"/>
        <end position="103"/>
    </location>
</feature>
<dbReference type="Gene3D" id="3.30.720.10">
    <property type="entry name" value="Signal recognition particle alu RNA binding heterodimer, srp9/1"/>
    <property type="match status" value="1"/>
</dbReference>
<evidence type="ECO:0000256" key="9">
    <source>
        <dbReference type="SAM" id="MobiDB-lite"/>
    </source>
</evidence>
<dbReference type="Proteomes" id="UP000054558">
    <property type="component" value="Unassembled WGS sequence"/>
</dbReference>
<comment type="subcellular location">
    <subcellularLocation>
        <location evidence="1">Cytoplasm</location>
    </subcellularLocation>
</comment>
<sequence>MVYIESWDEFAEKAEMLFRAEPLRTRYCVKYRHREGLLVLKVTDDKVCLKFKTDQAQDAKKMEKLNTLFFTLMTKGENAPAPEDVVMPDVQQAPPSKKGRGRK</sequence>
<accession>A0A1Y1I374</accession>
<dbReference type="GO" id="GO:0008312">
    <property type="term" value="F:7S RNA binding"/>
    <property type="evidence" value="ECO:0007669"/>
    <property type="project" value="InterPro"/>
</dbReference>
<evidence type="ECO:0000256" key="4">
    <source>
        <dbReference type="ARBA" id="ARBA00022490"/>
    </source>
</evidence>
<keyword evidence="6" id="KW-0733">Signal recognition particle</keyword>
<dbReference type="AlphaFoldDB" id="A0A1Y1I374"/>
<keyword evidence="7" id="KW-0687">Ribonucleoprotein</keyword>
<evidence type="ECO:0000313" key="12">
    <source>
        <dbReference type="Proteomes" id="UP000054558"/>
    </source>
</evidence>
<dbReference type="OMA" id="DPMKVRF"/>
<name>A0A1Y1I374_KLENI</name>
<evidence type="ECO:0000313" key="11">
    <source>
        <dbReference type="EMBL" id="GAQ85385.1"/>
    </source>
</evidence>
<evidence type="ECO:0000256" key="5">
    <source>
        <dbReference type="ARBA" id="ARBA00022884"/>
    </source>
</evidence>
<dbReference type="PANTHER" id="PTHR12834:SF12">
    <property type="entry name" value="SIGNAL RECOGNITION PARTICLE 9 KDA PROTEIN"/>
    <property type="match status" value="1"/>
</dbReference>
<evidence type="ECO:0000256" key="1">
    <source>
        <dbReference type="ARBA" id="ARBA00004496"/>
    </source>
</evidence>
<dbReference type="FunFam" id="3.30.720.10:FF:000001">
    <property type="entry name" value="Signal recognition particle 9 kDa protein"/>
    <property type="match status" value="1"/>
</dbReference>
<reference evidence="11 12" key="1">
    <citation type="journal article" date="2014" name="Nat. Commun.">
        <title>Klebsormidium flaccidum genome reveals primary factors for plant terrestrial adaptation.</title>
        <authorList>
            <person name="Hori K."/>
            <person name="Maruyama F."/>
            <person name="Fujisawa T."/>
            <person name="Togashi T."/>
            <person name="Yamamoto N."/>
            <person name="Seo M."/>
            <person name="Sato S."/>
            <person name="Yamada T."/>
            <person name="Mori H."/>
            <person name="Tajima N."/>
            <person name="Moriyama T."/>
            <person name="Ikeuchi M."/>
            <person name="Watanabe M."/>
            <person name="Wada H."/>
            <person name="Kobayashi K."/>
            <person name="Saito M."/>
            <person name="Masuda T."/>
            <person name="Sasaki-Sekimoto Y."/>
            <person name="Mashiguchi K."/>
            <person name="Awai K."/>
            <person name="Shimojima M."/>
            <person name="Masuda S."/>
            <person name="Iwai M."/>
            <person name="Nobusawa T."/>
            <person name="Narise T."/>
            <person name="Kondo S."/>
            <person name="Saito H."/>
            <person name="Sato R."/>
            <person name="Murakawa M."/>
            <person name="Ihara Y."/>
            <person name="Oshima-Yamada Y."/>
            <person name="Ohtaka K."/>
            <person name="Satoh M."/>
            <person name="Sonobe K."/>
            <person name="Ishii M."/>
            <person name="Ohtani R."/>
            <person name="Kanamori-Sato M."/>
            <person name="Honoki R."/>
            <person name="Miyazaki D."/>
            <person name="Mochizuki H."/>
            <person name="Umetsu J."/>
            <person name="Higashi K."/>
            <person name="Shibata D."/>
            <person name="Kamiya Y."/>
            <person name="Sato N."/>
            <person name="Nakamura Y."/>
            <person name="Tabata S."/>
            <person name="Ida S."/>
            <person name="Kurokawa K."/>
            <person name="Ohta H."/>
        </authorList>
    </citation>
    <scope>NUCLEOTIDE SEQUENCE [LARGE SCALE GENOMIC DNA]</scope>
    <source>
        <strain evidence="11 12">NIES-2285</strain>
    </source>
</reference>
<dbReference type="OrthoDB" id="360923at2759"/>
<dbReference type="InterPro" id="IPR039432">
    <property type="entry name" value="SRP9_dom"/>
</dbReference>
<dbReference type="PANTHER" id="PTHR12834">
    <property type="entry name" value="SIGNAL RECOGNITION PARTICLE 9 KDA PROTEIN"/>
    <property type="match status" value="1"/>
</dbReference>
<dbReference type="GO" id="GO:0005786">
    <property type="term" value="C:signal recognition particle, endoplasmic reticulum targeting"/>
    <property type="evidence" value="ECO:0000318"/>
    <property type="project" value="GO_Central"/>
</dbReference>
<proteinExistence type="inferred from homology"/>
<dbReference type="Pfam" id="PF05486">
    <property type="entry name" value="SRP9-21"/>
    <property type="match status" value="1"/>
</dbReference>
<evidence type="ECO:0000259" key="10">
    <source>
        <dbReference type="Pfam" id="PF05486"/>
    </source>
</evidence>
<evidence type="ECO:0000256" key="2">
    <source>
        <dbReference type="ARBA" id="ARBA00009193"/>
    </source>
</evidence>
<comment type="similarity">
    <text evidence="2">Belongs to the SRP9 family.</text>
</comment>
<dbReference type="SUPFAM" id="SSF54762">
    <property type="entry name" value="Signal recognition particle alu RNA binding heterodimer, SRP9/14"/>
    <property type="match status" value="1"/>
</dbReference>
<keyword evidence="12" id="KW-1185">Reference proteome</keyword>
<dbReference type="GO" id="GO:0006614">
    <property type="term" value="P:SRP-dependent cotranslational protein targeting to membrane"/>
    <property type="evidence" value="ECO:0000318"/>
    <property type="project" value="GO_Central"/>
</dbReference>
<organism evidence="11 12">
    <name type="scientific">Klebsormidium nitens</name>
    <name type="common">Green alga</name>
    <name type="synonym">Ulothrix nitens</name>
    <dbReference type="NCBI Taxonomy" id="105231"/>
    <lineage>
        <taxon>Eukaryota</taxon>
        <taxon>Viridiplantae</taxon>
        <taxon>Streptophyta</taxon>
        <taxon>Klebsormidiophyceae</taxon>
        <taxon>Klebsormidiales</taxon>
        <taxon>Klebsormidiaceae</taxon>
        <taxon>Klebsormidium</taxon>
    </lineage>
</organism>
<evidence type="ECO:0000256" key="3">
    <source>
        <dbReference type="ARBA" id="ARBA00020414"/>
    </source>
</evidence>
<protein>
    <recommendedName>
        <fullName evidence="3">Signal recognition particle 9 kDa protein</fullName>
    </recommendedName>
</protein>
<dbReference type="GO" id="GO:0005829">
    <property type="term" value="C:cytosol"/>
    <property type="evidence" value="ECO:0007669"/>
    <property type="project" value="UniProtKB-ARBA"/>
</dbReference>
<keyword evidence="4" id="KW-0963">Cytoplasm</keyword>
<evidence type="ECO:0000256" key="6">
    <source>
        <dbReference type="ARBA" id="ARBA00023135"/>
    </source>
</evidence>
<dbReference type="InterPro" id="IPR039914">
    <property type="entry name" value="SRP9-like"/>
</dbReference>
<dbReference type="EMBL" id="DF237181">
    <property type="protein sequence ID" value="GAQ85385.1"/>
    <property type="molecule type" value="Genomic_DNA"/>
</dbReference>
<dbReference type="InterPro" id="IPR009018">
    <property type="entry name" value="Signal_recog_particle_SRP9/14"/>
</dbReference>
<comment type="function">
    <text evidence="8">Component of the signal recognition particle (SRP) complex, a ribonucleoprotein complex that mediates the cotranslational targeting of secretory and membrane proteins to the endoplasmic reticulum (ER). SRP9 together with SRP14 and the Alu portion of the SRP RNA, constitutes the elongation arrest domain of SRP. The complex of SRP9 and SRP14 is required for SRP RNA binding.</text>
</comment>
<evidence type="ECO:0000256" key="8">
    <source>
        <dbReference type="ARBA" id="ARBA00045462"/>
    </source>
</evidence>
<gene>
    <name evidence="11" type="ORF">KFL_002320190</name>
</gene>
<evidence type="ECO:0000256" key="7">
    <source>
        <dbReference type="ARBA" id="ARBA00023274"/>
    </source>
</evidence>
<keyword evidence="5" id="KW-0694">RNA-binding</keyword>
<dbReference type="STRING" id="105231.A0A1Y1I374"/>
<feature type="domain" description="SRP9" evidence="10">
    <location>
        <begin position="5"/>
        <end position="66"/>
    </location>
</feature>